<dbReference type="SUPFAM" id="SSF48403">
    <property type="entry name" value="Ankyrin repeat"/>
    <property type="match status" value="1"/>
</dbReference>
<dbReference type="PANTHER" id="PTHR24198">
    <property type="entry name" value="ANKYRIN REPEAT AND PROTEIN KINASE DOMAIN-CONTAINING PROTEIN"/>
    <property type="match status" value="1"/>
</dbReference>
<evidence type="ECO:0000256" key="2">
    <source>
        <dbReference type="ARBA" id="ARBA00022771"/>
    </source>
</evidence>
<proteinExistence type="predicted"/>
<dbReference type="InterPro" id="IPR002110">
    <property type="entry name" value="Ankyrin_rpt"/>
</dbReference>
<keyword evidence="2 6" id="KW-0863">Zinc-finger</keyword>
<dbReference type="InterPro" id="IPR001841">
    <property type="entry name" value="Znf_RING"/>
</dbReference>
<dbReference type="PROSITE" id="PS50088">
    <property type="entry name" value="ANK_REPEAT"/>
    <property type="match status" value="2"/>
</dbReference>
<keyword evidence="9" id="KW-1185">Reference proteome</keyword>
<evidence type="ECO:0000259" key="7">
    <source>
        <dbReference type="PROSITE" id="PS50089"/>
    </source>
</evidence>
<evidence type="ECO:0000313" key="10">
    <source>
        <dbReference type="WBParaSite" id="ECPE_0000577301-mRNA-1"/>
    </source>
</evidence>
<dbReference type="Proteomes" id="UP000272942">
    <property type="component" value="Unassembled WGS sequence"/>
</dbReference>
<name>A0A183AFM5_9TREM</name>
<gene>
    <name evidence="8" type="ORF">ECPE_LOCUS5760</name>
</gene>
<dbReference type="PROSITE" id="PS50297">
    <property type="entry name" value="ANK_REP_REGION"/>
    <property type="match status" value="2"/>
</dbReference>
<reference evidence="8 9" key="2">
    <citation type="submission" date="2018-11" db="EMBL/GenBank/DDBJ databases">
        <authorList>
            <consortium name="Pathogen Informatics"/>
        </authorList>
    </citation>
    <scope>NUCLEOTIDE SEQUENCE [LARGE SCALE GENOMIC DNA]</scope>
    <source>
        <strain evidence="8 9">Egypt</strain>
    </source>
</reference>
<keyword evidence="4 5" id="KW-0040">ANK repeat</keyword>
<feature type="repeat" description="ANK" evidence="5">
    <location>
        <begin position="28"/>
        <end position="60"/>
    </location>
</feature>
<dbReference type="InterPro" id="IPR013083">
    <property type="entry name" value="Znf_RING/FYVE/PHD"/>
</dbReference>
<dbReference type="WBParaSite" id="ECPE_0000577301-mRNA-1">
    <property type="protein sequence ID" value="ECPE_0000577301-mRNA-1"/>
    <property type="gene ID" value="ECPE_0000577301"/>
</dbReference>
<sequence>MSKQIIVRAILQHCLCQTPWLVDEPQPGGLTALHLASLHGHLEVTDLLLQAGADPNLTIQRPAGLTGPPLRVVTDQSGGASAVVGTCGSGGGGGGGTSGTVTGTNSVLNQSNFTALHLAVQGAHPDVVCLLLCYGARATLRNGEGRSPMQLVLTTLAQTHDMQQQSGQSSRRFDVALVPFLASVARLLVRMADSLTVTSSSPGPVSGQPRIRPNREEFEEQLISIEDPPEEEDTIPEPLNEPVCLTVPSPLCRRLKSTIQATLETGVPRLVLIAACLASAIGAESWSASCATEEDEAETRNAESLTESFVADIFGEYLDPVLQLALQQCHMEAMNSMSQVRESRSPRHHAATSGAQPGTELLVDMDEIEEENLVDALLQADAQSQPAISLLPGTVSLTDNNVRAGGGNNADAGVVVATGADNGPVVEVTEPSNDFIFAATPEEQTTNTLHQPLTIANQLVPQLNNLRIQDPPSHPEPHLLPPTLEEFDLEWRECLVCSEANRATIIVPCGHIITCKQCTSLIKKCLLCRMRISGFHEVSAFRSA</sequence>
<dbReference type="OrthoDB" id="2122982at2759"/>
<keyword evidence="1" id="KW-0677">Repeat</keyword>
<evidence type="ECO:0000256" key="3">
    <source>
        <dbReference type="ARBA" id="ARBA00022833"/>
    </source>
</evidence>
<dbReference type="Pfam" id="PF00023">
    <property type="entry name" value="Ank"/>
    <property type="match status" value="2"/>
</dbReference>
<keyword evidence="3" id="KW-0862">Zinc</keyword>
<dbReference type="Pfam" id="PF13920">
    <property type="entry name" value="zf-C3HC4_3"/>
    <property type="match status" value="1"/>
</dbReference>
<dbReference type="Gene3D" id="3.30.40.10">
    <property type="entry name" value="Zinc/RING finger domain, C3HC4 (zinc finger)"/>
    <property type="match status" value="1"/>
</dbReference>
<dbReference type="SUPFAM" id="SSF57850">
    <property type="entry name" value="RING/U-box"/>
    <property type="match status" value="1"/>
</dbReference>
<dbReference type="SMART" id="SM00248">
    <property type="entry name" value="ANK"/>
    <property type="match status" value="3"/>
</dbReference>
<dbReference type="PANTHER" id="PTHR24198:SF165">
    <property type="entry name" value="ANKYRIN REPEAT-CONTAINING PROTEIN-RELATED"/>
    <property type="match status" value="1"/>
</dbReference>
<dbReference type="InterPro" id="IPR036770">
    <property type="entry name" value="Ankyrin_rpt-contain_sf"/>
</dbReference>
<dbReference type="EMBL" id="UZAN01042645">
    <property type="protein sequence ID" value="VDP76466.1"/>
    <property type="molecule type" value="Genomic_DNA"/>
</dbReference>
<dbReference type="AlphaFoldDB" id="A0A183AFM5"/>
<dbReference type="GO" id="GO:0008270">
    <property type="term" value="F:zinc ion binding"/>
    <property type="evidence" value="ECO:0007669"/>
    <property type="project" value="UniProtKB-KW"/>
</dbReference>
<evidence type="ECO:0000256" key="4">
    <source>
        <dbReference type="ARBA" id="ARBA00023043"/>
    </source>
</evidence>
<feature type="domain" description="RING-type" evidence="7">
    <location>
        <begin position="494"/>
        <end position="529"/>
    </location>
</feature>
<organism evidence="10">
    <name type="scientific">Echinostoma caproni</name>
    <dbReference type="NCBI Taxonomy" id="27848"/>
    <lineage>
        <taxon>Eukaryota</taxon>
        <taxon>Metazoa</taxon>
        <taxon>Spiralia</taxon>
        <taxon>Lophotrochozoa</taxon>
        <taxon>Platyhelminthes</taxon>
        <taxon>Trematoda</taxon>
        <taxon>Digenea</taxon>
        <taxon>Plagiorchiida</taxon>
        <taxon>Echinostomata</taxon>
        <taxon>Echinostomatoidea</taxon>
        <taxon>Echinostomatidae</taxon>
        <taxon>Echinostoma</taxon>
    </lineage>
</organism>
<dbReference type="PROSITE" id="PS50089">
    <property type="entry name" value="ZF_RING_2"/>
    <property type="match status" value="1"/>
</dbReference>
<reference evidence="10" key="1">
    <citation type="submission" date="2016-06" db="UniProtKB">
        <authorList>
            <consortium name="WormBaseParasite"/>
        </authorList>
    </citation>
    <scope>IDENTIFICATION</scope>
</reference>
<evidence type="ECO:0000313" key="8">
    <source>
        <dbReference type="EMBL" id="VDP76466.1"/>
    </source>
</evidence>
<evidence type="ECO:0000313" key="9">
    <source>
        <dbReference type="Proteomes" id="UP000272942"/>
    </source>
</evidence>
<evidence type="ECO:0000256" key="1">
    <source>
        <dbReference type="ARBA" id="ARBA00022737"/>
    </source>
</evidence>
<protein>
    <submittedName>
        <fullName evidence="10">RING-type domain-containing protein</fullName>
    </submittedName>
</protein>
<evidence type="ECO:0000256" key="6">
    <source>
        <dbReference type="PROSITE-ProRule" id="PRU00175"/>
    </source>
</evidence>
<dbReference type="Gene3D" id="1.25.40.20">
    <property type="entry name" value="Ankyrin repeat-containing domain"/>
    <property type="match status" value="1"/>
</dbReference>
<accession>A0A183AFM5</accession>
<feature type="repeat" description="ANK" evidence="5">
    <location>
        <begin position="111"/>
        <end position="143"/>
    </location>
</feature>
<keyword evidence="2 6" id="KW-0479">Metal-binding</keyword>
<evidence type="ECO:0000256" key="5">
    <source>
        <dbReference type="PROSITE-ProRule" id="PRU00023"/>
    </source>
</evidence>